<dbReference type="VEuPathDB" id="VectorBase:GPAI022139"/>
<feature type="domain" description="CD80-like immunoglobulin C2-set" evidence="2">
    <location>
        <begin position="48"/>
        <end position="118"/>
    </location>
</feature>
<evidence type="ECO:0000313" key="3">
    <source>
        <dbReference type="EnsemblMetazoa" id="GPAI022139-PA"/>
    </source>
</evidence>
<evidence type="ECO:0000256" key="1">
    <source>
        <dbReference type="ARBA" id="ARBA00023157"/>
    </source>
</evidence>
<dbReference type="Pfam" id="PF08205">
    <property type="entry name" value="C2-set_2"/>
    <property type="match status" value="1"/>
</dbReference>
<dbReference type="AlphaFoldDB" id="A0A1A9ZQS0"/>
<dbReference type="Proteomes" id="UP000092445">
    <property type="component" value="Unassembled WGS sequence"/>
</dbReference>
<dbReference type="PANTHER" id="PTHR21261:SF15">
    <property type="entry name" value="BEATEN PATH IIIA, ISOFORM D-RELATED"/>
    <property type="match status" value="1"/>
</dbReference>
<dbReference type="InterPro" id="IPR013783">
    <property type="entry name" value="Ig-like_fold"/>
</dbReference>
<dbReference type="InterPro" id="IPR013162">
    <property type="entry name" value="CD80_C2-set"/>
</dbReference>
<reference evidence="3" key="2">
    <citation type="submission" date="2020-05" db="UniProtKB">
        <authorList>
            <consortium name="EnsemblMetazoa"/>
        </authorList>
    </citation>
    <scope>IDENTIFICATION</scope>
    <source>
        <strain evidence="3">IAEA</strain>
    </source>
</reference>
<keyword evidence="4" id="KW-1185">Reference proteome</keyword>
<name>A0A1A9ZQS0_GLOPL</name>
<protein>
    <submittedName>
        <fullName evidence="3">C2-set_2 domain-containing protein</fullName>
    </submittedName>
</protein>
<evidence type="ECO:0000259" key="2">
    <source>
        <dbReference type="Pfam" id="PF08205"/>
    </source>
</evidence>
<proteinExistence type="predicted"/>
<accession>A0A1A9ZQS0</accession>
<dbReference type="GO" id="GO:0008045">
    <property type="term" value="P:motor neuron axon guidance"/>
    <property type="evidence" value="ECO:0007669"/>
    <property type="project" value="TreeGrafter"/>
</dbReference>
<evidence type="ECO:0000313" key="4">
    <source>
        <dbReference type="Proteomes" id="UP000092445"/>
    </source>
</evidence>
<sequence>MVVVVARDRICNPLVFNKYHLCLFSALPDQGPPKITGGRLRYQIGDWVHVNCTSGRSKPPVQLSWFVNGQAAEPQALRKYKTIISGRDEFETSVLGLQFRVARHHFRNGDMKLKCVASLSTFYWRSNEESVQGDRPMLESRATLYANNTRADPVQDISLKENSVTKILSYFIQQKTASKTDSRLSMKSSNLLILLCTTLITTYNFLEHLLNLRTNCVKLVRTTNQSQKLITCRNYEQIHGSLSQEILINAEEKQQIEFNENAFEMLPS</sequence>
<dbReference type="EnsemblMetazoa" id="GPAI022139-RA">
    <property type="protein sequence ID" value="GPAI022139-PA"/>
    <property type="gene ID" value="GPAI022139"/>
</dbReference>
<dbReference type="STRING" id="7398.A0A1A9ZQS0"/>
<organism evidence="3 4">
    <name type="scientific">Glossina pallidipes</name>
    <name type="common">Tsetse fly</name>
    <dbReference type="NCBI Taxonomy" id="7398"/>
    <lineage>
        <taxon>Eukaryota</taxon>
        <taxon>Metazoa</taxon>
        <taxon>Ecdysozoa</taxon>
        <taxon>Arthropoda</taxon>
        <taxon>Hexapoda</taxon>
        <taxon>Insecta</taxon>
        <taxon>Pterygota</taxon>
        <taxon>Neoptera</taxon>
        <taxon>Endopterygota</taxon>
        <taxon>Diptera</taxon>
        <taxon>Brachycera</taxon>
        <taxon>Muscomorpha</taxon>
        <taxon>Hippoboscoidea</taxon>
        <taxon>Glossinidae</taxon>
        <taxon>Glossina</taxon>
    </lineage>
</organism>
<dbReference type="FunFam" id="2.60.40.10:FF:001634">
    <property type="entry name" value="Beat-IIIc, isoform B"/>
    <property type="match status" value="1"/>
</dbReference>
<dbReference type="Gene3D" id="2.60.40.10">
    <property type="entry name" value="Immunoglobulins"/>
    <property type="match status" value="1"/>
</dbReference>
<reference evidence="4" key="1">
    <citation type="submission" date="2014-03" db="EMBL/GenBank/DDBJ databases">
        <authorList>
            <person name="Aksoy S."/>
            <person name="Warren W."/>
            <person name="Wilson R.K."/>
        </authorList>
    </citation>
    <scope>NUCLEOTIDE SEQUENCE [LARGE SCALE GENOMIC DNA]</scope>
    <source>
        <strain evidence="4">IAEA</strain>
    </source>
</reference>
<keyword evidence="1" id="KW-1015">Disulfide bond</keyword>
<dbReference type="PANTHER" id="PTHR21261">
    <property type="entry name" value="BEAT PROTEIN"/>
    <property type="match status" value="1"/>
</dbReference>